<dbReference type="GO" id="GO:0012505">
    <property type="term" value="C:endomembrane system"/>
    <property type="evidence" value="ECO:0007669"/>
    <property type="project" value="UniProtKB-SubCell"/>
</dbReference>
<name>A0A1Y2B677_9TREE</name>
<feature type="transmembrane region" description="Helical" evidence="7">
    <location>
        <begin position="73"/>
        <end position="93"/>
    </location>
</feature>
<feature type="transmembrane region" description="Helical" evidence="7">
    <location>
        <begin position="143"/>
        <end position="163"/>
    </location>
</feature>
<dbReference type="PROSITE" id="PS50850">
    <property type="entry name" value="MFS"/>
    <property type="match status" value="1"/>
</dbReference>
<accession>A0A1Y2B677</accession>
<comment type="subcellular location">
    <subcellularLocation>
        <location evidence="1">Endomembrane system</location>
        <topology evidence="1">Multi-pass membrane protein</topology>
    </subcellularLocation>
</comment>
<feature type="compositionally biased region" description="Polar residues" evidence="6">
    <location>
        <begin position="16"/>
        <end position="34"/>
    </location>
</feature>
<evidence type="ECO:0000259" key="8">
    <source>
        <dbReference type="PROSITE" id="PS50850"/>
    </source>
</evidence>
<feature type="transmembrane region" description="Helical" evidence="7">
    <location>
        <begin position="169"/>
        <end position="194"/>
    </location>
</feature>
<dbReference type="GO" id="GO:0005886">
    <property type="term" value="C:plasma membrane"/>
    <property type="evidence" value="ECO:0007669"/>
    <property type="project" value="TreeGrafter"/>
</dbReference>
<evidence type="ECO:0000256" key="4">
    <source>
        <dbReference type="ARBA" id="ARBA00022989"/>
    </source>
</evidence>
<dbReference type="InterPro" id="IPR011701">
    <property type="entry name" value="MFS"/>
</dbReference>
<dbReference type="InterPro" id="IPR036259">
    <property type="entry name" value="MFS_trans_sf"/>
</dbReference>
<keyword evidence="5 7" id="KW-0472">Membrane</keyword>
<feature type="region of interest" description="Disordered" evidence="6">
    <location>
        <begin position="16"/>
        <end position="63"/>
    </location>
</feature>
<feature type="compositionally biased region" description="Low complexity" evidence="6">
    <location>
        <begin position="35"/>
        <end position="52"/>
    </location>
</feature>
<feature type="transmembrane region" description="Helical" evidence="7">
    <location>
        <begin position="304"/>
        <end position="322"/>
    </location>
</feature>
<feature type="domain" description="Major facilitator superfamily (MFS) profile" evidence="8">
    <location>
        <begin position="79"/>
        <end position="570"/>
    </location>
</feature>
<feature type="transmembrane region" description="Helical" evidence="7">
    <location>
        <begin position="434"/>
        <end position="459"/>
    </location>
</feature>
<dbReference type="OrthoDB" id="3437016at2759"/>
<evidence type="ECO:0000256" key="6">
    <source>
        <dbReference type="SAM" id="MobiDB-lite"/>
    </source>
</evidence>
<dbReference type="InterPro" id="IPR020846">
    <property type="entry name" value="MFS_dom"/>
</dbReference>
<feature type="compositionally biased region" description="Polar residues" evidence="6">
    <location>
        <begin position="53"/>
        <end position="63"/>
    </location>
</feature>
<dbReference type="PANTHER" id="PTHR23501">
    <property type="entry name" value="MAJOR FACILITATOR SUPERFAMILY"/>
    <property type="match status" value="1"/>
</dbReference>
<dbReference type="STRING" id="71784.A0A1Y2B677"/>
<feature type="transmembrane region" description="Helical" evidence="7">
    <location>
        <begin position="544"/>
        <end position="565"/>
    </location>
</feature>
<sequence>MSAIVIHTATPSERTSLLPKSTLNSQSSTLNASYSNNHDSSNGNNDSSISINRQQPTTKVLSRTQPLKETISTARFVIVCIGIWSSNFVFAFQSTAIPTLAPGIGSGFERAELASYLGGLFTLASAAVIPVYGVFMESLGRKFAAVTACFFFGLGTILCAVSGSMYQLIAARAFAGLGGGGLLTVSSVIVTDLVPLRDRGFYQGIMMTVFGSGSMIGGPVAGWLADKYGWPWAFWVQIPIVIFCATIVTIFLPSPPIPPTHTTLLSGLGSLDWLGSVLLLGSVTSLILGVSFHTSFLEPWSAPIVWGLLVASVLSLALFVYVETKVRRPIVPMSLLKSRHRSAVMASGFFLSVGNQAFMFQVPVYFSVIVNTSTAQAGVLLSVCGGLGLAIGSMVAGQHIRSGGAYRVLGICSMVPAVVSSLVAALWTPQWPTWAYYLTFLPSSLGYSVFLCCQLIALISGVDSKAMPQATALLYTTRTLGGTIGVSMGGSIQLGALTSHLRSRLADAPNREATITAILHSKAAIRQLPEPYQSRALEAYANSISTVWLVSAVIALITVITAFGIQEKDVHGKTPQSGIVKATGGGVVEGGFGEGLGQGTIQGETRRS</sequence>
<evidence type="ECO:0000256" key="5">
    <source>
        <dbReference type="ARBA" id="ARBA00023136"/>
    </source>
</evidence>
<feature type="transmembrane region" description="Helical" evidence="7">
    <location>
        <begin position="408"/>
        <end position="428"/>
    </location>
</feature>
<feature type="transmembrane region" description="Helical" evidence="7">
    <location>
        <begin position="230"/>
        <end position="252"/>
    </location>
</feature>
<organism evidence="9 10">
    <name type="scientific">Naematelia encephala</name>
    <dbReference type="NCBI Taxonomy" id="71784"/>
    <lineage>
        <taxon>Eukaryota</taxon>
        <taxon>Fungi</taxon>
        <taxon>Dikarya</taxon>
        <taxon>Basidiomycota</taxon>
        <taxon>Agaricomycotina</taxon>
        <taxon>Tremellomycetes</taxon>
        <taxon>Tremellales</taxon>
        <taxon>Naemateliaceae</taxon>
        <taxon>Naematelia</taxon>
    </lineage>
</organism>
<dbReference type="Gene3D" id="1.20.1250.20">
    <property type="entry name" value="MFS general substrate transporter like domains"/>
    <property type="match status" value="1"/>
</dbReference>
<keyword evidence="10" id="KW-1185">Reference proteome</keyword>
<evidence type="ECO:0000256" key="3">
    <source>
        <dbReference type="ARBA" id="ARBA00022692"/>
    </source>
</evidence>
<proteinExistence type="predicted"/>
<reference evidence="9 10" key="1">
    <citation type="submission" date="2016-07" db="EMBL/GenBank/DDBJ databases">
        <title>Pervasive Adenine N6-methylation of Active Genes in Fungi.</title>
        <authorList>
            <consortium name="DOE Joint Genome Institute"/>
            <person name="Mondo S.J."/>
            <person name="Dannebaum R.O."/>
            <person name="Kuo R.C."/>
            <person name="Labutti K."/>
            <person name="Haridas S."/>
            <person name="Kuo A."/>
            <person name="Salamov A."/>
            <person name="Ahrendt S.R."/>
            <person name="Lipzen A."/>
            <person name="Sullivan W."/>
            <person name="Andreopoulos W.B."/>
            <person name="Clum A."/>
            <person name="Lindquist E."/>
            <person name="Daum C."/>
            <person name="Ramamoorthy G.K."/>
            <person name="Gryganskyi A."/>
            <person name="Culley D."/>
            <person name="Magnuson J.K."/>
            <person name="James T.Y."/>
            <person name="O'Malley M.A."/>
            <person name="Stajich J.E."/>
            <person name="Spatafora J.W."/>
            <person name="Visel A."/>
            <person name="Grigoriev I.V."/>
        </authorList>
    </citation>
    <scope>NUCLEOTIDE SEQUENCE [LARGE SCALE GENOMIC DNA]</scope>
    <source>
        <strain evidence="9 10">68-887.2</strain>
    </source>
</reference>
<evidence type="ECO:0000256" key="7">
    <source>
        <dbReference type="SAM" id="Phobius"/>
    </source>
</evidence>
<keyword evidence="2" id="KW-0813">Transport</keyword>
<dbReference type="EMBL" id="MCFC01000022">
    <property type="protein sequence ID" value="ORY30040.1"/>
    <property type="molecule type" value="Genomic_DNA"/>
</dbReference>
<dbReference type="PANTHER" id="PTHR23501:SF191">
    <property type="entry name" value="VACUOLAR BASIC AMINO ACID TRANSPORTER 4"/>
    <property type="match status" value="1"/>
</dbReference>
<feature type="transmembrane region" description="Helical" evidence="7">
    <location>
        <begin position="273"/>
        <end position="292"/>
    </location>
</feature>
<dbReference type="Pfam" id="PF07690">
    <property type="entry name" value="MFS_1"/>
    <property type="match status" value="1"/>
</dbReference>
<keyword evidence="4 7" id="KW-1133">Transmembrane helix</keyword>
<dbReference type="AlphaFoldDB" id="A0A1Y2B677"/>
<comment type="caution">
    <text evidence="9">The sequence shown here is derived from an EMBL/GenBank/DDBJ whole genome shotgun (WGS) entry which is preliminary data.</text>
</comment>
<dbReference type="Proteomes" id="UP000193986">
    <property type="component" value="Unassembled WGS sequence"/>
</dbReference>
<dbReference type="GO" id="GO:0000329">
    <property type="term" value="C:fungal-type vacuole membrane"/>
    <property type="evidence" value="ECO:0007669"/>
    <property type="project" value="TreeGrafter"/>
</dbReference>
<feature type="transmembrane region" description="Helical" evidence="7">
    <location>
        <begin position="378"/>
        <end position="396"/>
    </location>
</feature>
<evidence type="ECO:0000256" key="1">
    <source>
        <dbReference type="ARBA" id="ARBA00004127"/>
    </source>
</evidence>
<feature type="transmembrane region" description="Helical" evidence="7">
    <location>
        <begin position="201"/>
        <end position="224"/>
    </location>
</feature>
<dbReference type="GO" id="GO:0015174">
    <property type="term" value="F:basic amino acid transmembrane transporter activity"/>
    <property type="evidence" value="ECO:0007669"/>
    <property type="project" value="TreeGrafter"/>
</dbReference>
<dbReference type="InParanoid" id="A0A1Y2B677"/>
<gene>
    <name evidence="9" type="ORF">BCR39DRAFT_481308</name>
</gene>
<evidence type="ECO:0000256" key="2">
    <source>
        <dbReference type="ARBA" id="ARBA00022448"/>
    </source>
</evidence>
<dbReference type="SUPFAM" id="SSF103473">
    <property type="entry name" value="MFS general substrate transporter"/>
    <property type="match status" value="1"/>
</dbReference>
<feature type="transmembrane region" description="Helical" evidence="7">
    <location>
        <begin position="113"/>
        <end position="136"/>
    </location>
</feature>
<evidence type="ECO:0000313" key="10">
    <source>
        <dbReference type="Proteomes" id="UP000193986"/>
    </source>
</evidence>
<protein>
    <submittedName>
        <fullName evidence="9">Multidrug resistance protein fnx1</fullName>
    </submittedName>
</protein>
<feature type="transmembrane region" description="Helical" evidence="7">
    <location>
        <begin position="343"/>
        <end position="366"/>
    </location>
</feature>
<evidence type="ECO:0000313" key="9">
    <source>
        <dbReference type="EMBL" id="ORY30040.1"/>
    </source>
</evidence>
<keyword evidence="3 7" id="KW-0812">Transmembrane</keyword>